<proteinExistence type="predicted"/>
<name>A0A921RJT8_SORBI</name>
<evidence type="ECO:0000313" key="2">
    <source>
        <dbReference type="EMBL" id="KAG0540390.1"/>
    </source>
</evidence>
<dbReference type="Proteomes" id="UP000807115">
    <property type="component" value="Chromosome 3"/>
</dbReference>
<evidence type="ECO:0000313" key="3">
    <source>
        <dbReference type="Proteomes" id="UP000807115"/>
    </source>
</evidence>
<keyword evidence="1" id="KW-0812">Transmembrane</keyword>
<organism evidence="2 3">
    <name type="scientific">Sorghum bicolor</name>
    <name type="common">Sorghum</name>
    <name type="synonym">Sorghum vulgare</name>
    <dbReference type="NCBI Taxonomy" id="4558"/>
    <lineage>
        <taxon>Eukaryota</taxon>
        <taxon>Viridiplantae</taxon>
        <taxon>Streptophyta</taxon>
        <taxon>Embryophyta</taxon>
        <taxon>Tracheophyta</taxon>
        <taxon>Spermatophyta</taxon>
        <taxon>Magnoliopsida</taxon>
        <taxon>Liliopsida</taxon>
        <taxon>Poales</taxon>
        <taxon>Poaceae</taxon>
        <taxon>PACMAD clade</taxon>
        <taxon>Panicoideae</taxon>
        <taxon>Andropogonodae</taxon>
        <taxon>Andropogoneae</taxon>
        <taxon>Sorghinae</taxon>
        <taxon>Sorghum</taxon>
    </lineage>
</organism>
<dbReference type="EMBL" id="CM027682">
    <property type="protein sequence ID" value="KAG0540390.1"/>
    <property type="molecule type" value="Genomic_DNA"/>
</dbReference>
<reference evidence="2" key="1">
    <citation type="journal article" date="2019" name="BMC Genomics">
        <title>A new reference genome for Sorghum bicolor reveals high levels of sequence similarity between sweet and grain genotypes: implications for the genetics of sugar metabolism.</title>
        <authorList>
            <person name="Cooper E.A."/>
            <person name="Brenton Z.W."/>
            <person name="Flinn B.S."/>
            <person name="Jenkins J."/>
            <person name="Shu S."/>
            <person name="Flowers D."/>
            <person name="Luo F."/>
            <person name="Wang Y."/>
            <person name="Xia P."/>
            <person name="Barry K."/>
            <person name="Daum C."/>
            <person name="Lipzen A."/>
            <person name="Yoshinaga Y."/>
            <person name="Schmutz J."/>
            <person name="Saski C."/>
            <person name="Vermerris W."/>
            <person name="Kresovich S."/>
        </authorList>
    </citation>
    <scope>NUCLEOTIDE SEQUENCE</scope>
</reference>
<feature type="transmembrane region" description="Helical" evidence="1">
    <location>
        <begin position="93"/>
        <end position="125"/>
    </location>
</feature>
<keyword evidence="1" id="KW-0472">Membrane</keyword>
<reference evidence="2" key="2">
    <citation type="submission" date="2020-10" db="EMBL/GenBank/DDBJ databases">
        <authorList>
            <person name="Cooper E.A."/>
            <person name="Brenton Z.W."/>
            <person name="Flinn B.S."/>
            <person name="Jenkins J."/>
            <person name="Shu S."/>
            <person name="Flowers D."/>
            <person name="Luo F."/>
            <person name="Wang Y."/>
            <person name="Xia P."/>
            <person name="Barry K."/>
            <person name="Daum C."/>
            <person name="Lipzen A."/>
            <person name="Yoshinaga Y."/>
            <person name="Schmutz J."/>
            <person name="Saski C."/>
            <person name="Vermerris W."/>
            <person name="Kresovich S."/>
        </authorList>
    </citation>
    <scope>NUCLEOTIDE SEQUENCE</scope>
</reference>
<keyword evidence="1" id="KW-1133">Transmembrane helix</keyword>
<evidence type="ECO:0000256" key="1">
    <source>
        <dbReference type="SAM" id="Phobius"/>
    </source>
</evidence>
<dbReference type="AlphaFoldDB" id="A0A921RJT8"/>
<protein>
    <submittedName>
        <fullName evidence="2">Uncharacterized protein</fullName>
    </submittedName>
</protein>
<accession>A0A921RJT8</accession>
<sequence length="128" mass="14952">MAAMKPIGMQKVVGDWCRTAQHFGFHSPIFNLFLQGDVWAVPVTLQKGFACLFPLQENVAPKKIITVFYWYSVEFCCSRYFHSRFCSTRTCKFFTYVVVVHFIIVPKLTDCPFVVVFVYLCMWLAQIR</sequence>
<comment type="caution">
    <text evidence="2">The sequence shown here is derived from an EMBL/GenBank/DDBJ whole genome shotgun (WGS) entry which is preliminary data.</text>
</comment>
<gene>
    <name evidence="2" type="ORF">BDA96_03G404800</name>
</gene>